<dbReference type="InterPro" id="IPR000477">
    <property type="entry name" value="RT_dom"/>
</dbReference>
<feature type="coiled-coil region" evidence="1">
    <location>
        <begin position="125"/>
        <end position="152"/>
    </location>
</feature>
<reference evidence="3 4" key="1">
    <citation type="submission" date="2014-11" db="EMBL/GenBank/DDBJ databases">
        <authorList>
            <person name="Zhu J."/>
            <person name="Qi W."/>
            <person name="Song R."/>
        </authorList>
    </citation>
    <scope>NUCLEOTIDE SEQUENCE [LARGE SCALE GENOMIC DNA]</scope>
</reference>
<dbReference type="VEuPathDB" id="CryptoDB:Vbra_19833"/>
<dbReference type="GO" id="GO:0003676">
    <property type="term" value="F:nucleic acid binding"/>
    <property type="evidence" value="ECO:0007669"/>
    <property type="project" value="InterPro"/>
</dbReference>
<evidence type="ECO:0000313" key="3">
    <source>
        <dbReference type="EMBL" id="CEM39915.1"/>
    </source>
</evidence>
<organism evidence="3 4">
    <name type="scientific">Vitrella brassicaformis (strain CCMP3155)</name>
    <dbReference type="NCBI Taxonomy" id="1169540"/>
    <lineage>
        <taxon>Eukaryota</taxon>
        <taxon>Sar</taxon>
        <taxon>Alveolata</taxon>
        <taxon>Colpodellida</taxon>
        <taxon>Vitrellaceae</taxon>
        <taxon>Vitrella</taxon>
    </lineage>
</organism>
<protein>
    <recommendedName>
        <fullName evidence="2">Reverse transcriptase domain-containing protein</fullName>
    </recommendedName>
</protein>
<keyword evidence="4" id="KW-1185">Reference proteome</keyword>
<sequence length="539" mass="60523">MKDGFLHLPVDPREADLLGFQSPINVKYYRYQFVPFGLATAPWLFCHLMEYVKTRLSERGVHAVLVYVDDWYFVGQTHEDVQHALDVAREVFAVMGLEESVEKAEEPTTKTDFVGLVIDTRQRTISMKESKRDKLLADIDQLLDNRRQETHKLQHVLATVGKLTHYAFLHPAGRHKLRRAWDIQAALVQEHCVSATQGSRKDQPSVQISREDQVWGDMRWWRQLINRGPSRPLHVGHDGHFFLWEPTSHLTSALQADVLSLDPQRAAATAEQGLVVLFTDASDRGWSGTVGSRKWQGAWSTSSHEDLPSINFRELLAVLFSIQRLVKTLNKGARLLVRSDSVSTVGWINDKEESSPAVQRVLARIFALLEAVNGEIVAVHIPGKDNTVADELSRFSLFADSRGTRLSAPSVETLATAVRLPRKDLEFLPQLQLQQAWPHPAETEGSAVILALTPEDVKAAGAWMRHALLFSKKPHLAVVPSSLSTFLTEEPGHACEFKFTWPAGKAFFDVIASTPDCEATENWREATPTQVALDVFLQT</sequence>
<dbReference type="AlphaFoldDB" id="A0A0G4H7R4"/>
<dbReference type="InterPro" id="IPR043128">
    <property type="entry name" value="Rev_trsase/Diguanyl_cyclase"/>
</dbReference>
<keyword evidence="1" id="KW-0175">Coiled coil</keyword>
<dbReference type="PANTHER" id="PTHR33050:SF7">
    <property type="entry name" value="RIBONUCLEASE H"/>
    <property type="match status" value="1"/>
</dbReference>
<evidence type="ECO:0000313" key="4">
    <source>
        <dbReference type="Proteomes" id="UP000041254"/>
    </source>
</evidence>
<dbReference type="SUPFAM" id="SSF56672">
    <property type="entry name" value="DNA/RNA polymerases"/>
    <property type="match status" value="1"/>
</dbReference>
<dbReference type="InParanoid" id="A0A0G4H7R4"/>
<dbReference type="InterPro" id="IPR043502">
    <property type="entry name" value="DNA/RNA_pol_sf"/>
</dbReference>
<dbReference type="EMBL" id="CDMY01001057">
    <property type="protein sequence ID" value="CEM39915.1"/>
    <property type="molecule type" value="Genomic_DNA"/>
</dbReference>
<dbReference type="Proteomes" id="UP000041254">
    <property type="component" value="Unassembled WGS sequence"/>
</dbReference>
<proteinExistence type="predicted"/>
<gene>
    <name evidence="3" type="ORF">Vbra_19833</name>
</gene>
<dbReference type="Gene3D" id="3.30.70.270">
    <property type="match status" value="1"/>
</dbReference>
<dbReference type="PROSITE" id="PS50878">
    <property type="entry name" value="RT_POL"/>
    <property type="match status" value="1"/>
</dbReference>
<dbReference type="PANTHER" id="PTHR33050">
    <property type="entry name" value="REVERSE TRANSCRIPTASE DOMAIN-CONTAINING PROTEIN"/>
    <property type="match status" value="1"/>
</dbReference>
<dbReference type="OrthoDB" id="447083at2759"/>
<dbReference type="Gene3D" id="3.30.420.10">
    <property type="entry name" value="Ribonuclease H-like superfamily/Ribonuclease H"/>
    <property type="match status" value="1"/>
</dbReference>
<dbReference type="InterPro" id="IPR036397">
    <property type="entry name" value="RNaseH_sf"/>
</dbReference>
<accession>A0A0G4H7R4</accession>
<dbReference type="Pfam" id="PF00078">
    <property type="entry name" value="RVT_1"/>
    <property type="match status" value="1"/>
</dbReference>
<name>A0A0G4H7R4_VITBC</name>
<evidence type="ECO:0000259" key="2">
    <source>
        <dbReference type="PROSITE" id="PS50878"/>
    </source>
</evidence>
<evidence type="ECO:0000256" key="1">
    <source>
        <dbReference type="SAM" id="Coils"/>
    </source>
</evidence>
<dbReference type="CDD" id="cd09275">
    <property type="entry name" value="RNase_HI_RT_DIRS1"/>
    <property type="match status" value="1"/>
</dbReference>
<dbReference type="InterPro" id="IPR052055">
    <property type="entry name" value="Hepadnavirus_pol/RT"/>
</dbReference>
<feature type="domain" description="Reverse transcriptase" evidence="2">
    <location>
        <begin position="1"/>
        <end position="118"/>
    </location>
</feature>
<dbReference type="Gene3D" id="3.10.10.10">
    <property type="entry name" value="HIV Type 1 Reverse Transcriptase, subunit A, domain 1"/>
    <property type="match status" value="1"/>
</dbReference>